<comment type="caution">
    <text evidence="1">The sequence shown here is derived from an EMBL/GenBank/DDBJ whole genome shotgun (WGS) entry which is preliminary data.</text>
</comment>
<protein>
    <submittedName>
        <fullName evidence="1">Unnamed protein product</fullName>
    </submittedName>
</protein>
<keyword evidence="2" id="KW-1185">Reference proteome</keyword>
<organism evidence="1 2">
    <name type="scientific">Candida boidinii</name>
    <name type="common">Yeast</name>
    <dbReference type="NCBI Taxonomy" id="5477"/>
    <lineage>
        <taxon>Eukaryota</taxon>
        <taxon>Fungi</taxon>
        <taxon>Dikarya</taxon>
        <taxon>Ascomycota</taxon>
        <taxon>Saccharomycotina</taxon>
        <taxon>Pichiomycetes</taxon>
        <taxon>Pichiales</taxon>
        <taxon>Pichiaceae</taxon>
        <taxon>Ogataea</taxon>
        <taxon>Ogataea/Candida clade</taxon>
    </lineage>
</organism>
<evidence type="ECO:0000313" key="1">
    <source>
        <dbReference type="EMBL" id="GME73728.1"/>
    </source>
</evidence>
<dbReference type="Proteomes" id="UP001165120">
    <property type="component" value="Unassembled WGS sequence"/>
</dbReference>
<name>A0A9W6T256_CANBO</name>
<sequence>MLIKIASQGLEVGLEVAHEESNLNVNGLCSAIWGITREDWQGSGRVGTKAPGKEWRENVDVTEYADVGPGPLAGCVKERAAVN</sequence>
<dbReference type="EMBL" id="BSXN01001595">
    <property type="protein sequence ID" value="GME73728.1"/>
    <property type="molecule type" value="Genomic_DNA"/>
</dbReference>
<gene>
    <name evidence="1" type="ORF">Cboi02_000415700</name>
</gene>
<evidence type="ECO:0000313" key="2">
    <source>
        <dbReference type="Proteomes" id="UP001165120"/>
    </source>
</evidence>
<reference evidence="1" key="1">
    <citation type="submission" date="2023-04" db="EMBL/GenBank/DDBJ databases">
        <title>Candida boidinii NBRC 10035.</title>
        <authorList>
            <person name="Ichikawa N."/>
            <person name="Sato H."/>
            <person name="Tonouchi N."/>
        </authorList>
    </citation>
    <scope>NUCLEOTIDE SEQUENCE</scope>
    <source>
        <strain evidence="1">NBRC 10035</strain>
    </source>
</reference>
<dbReference type="AlphaFoldDB" id="A0A9W6T256"/>
<proteinExistence type="predicted"/>
<accession>A0A9W6T256</accession>